<dbReference type="RefSeq" id="WP_108973309.1">
    <property type="nucleotide sequence ID" value="NZ_BFBB01000002.1"/>
</dbReference>
<reference evidence="2 3" key="1">
    <citation type="submission" date="2018-02" db="EMBL/GenBank/DDBJ databases">
        <title>Novel Leptospira species isolated from soil and water in Japan.</title>
        <authorList>
            <person name="Nakao R."/>
            <person name="Masuzawa T."/>
        </authorList>
    </citation>
    <scope>NUCLEOTIDE SEQUENCE [LARGE SCALE GENOMIC DNA]</scope>
    <source>
        <strain evidence="2 3">YH101</strain>
    </source>
</reference>
<dbReference type="OrthoDB" id="340911at2"/>
<gene>
    <name evidence="2" type="ORF">LPTSP4_04630</name>
</gene>
<keyword evidence="3" id="KW-1185">Reference proteome</keyword>
<evidence type="ECO:0000313" key="2">
    <source>
        <dbReference type="EMBL" id="GBF48957.1"/>
    </source>
</evidence>
<feature type="compositionally biased region" description="Acidic residues" evidence="1">
    <location>
        <begin position="259"/>
        <end position="273"/>
    </location>
</feature>
<dbReference type="Proteomes" id="UP000245133">
    <property type="component" value="Unassembled WGS sequence"/>
</dbReference>
<comment type="caution">
    <text evidence="2">The sequence shown here is derived from an EMBL/GenBank/DDBJ whole genome shotgun (WGS) entry which is preliminary data.</text>
</comment>
<dbReference type="AlphaFoldDB" id="A0A2P2DWH0"/>
<dbReference type="EMBL" id="BFBB01000002">
    <property type="protein sequence ID" value="GBF48957.1"/>
    <property type="molecule type" value="Genomic_DNA"/>
</dbReference>
<protein>
    <submittedName>
        <fullName evidence="2">Uncharacterized protein</fullName>
    </submittedName>
</protein>
<organism evidence="2 3">
    <name type="scientific">Leptospira ryugenii</name>
    <dbReference type="NCBI Taxonomy" id="1917863"/>
    <lineage>
        <taxon>Bacteria</taxon>
        <taxon>Pseudomonadati</taxon>
        <taxon>Spirochaetota</taxon>
        <taxon>Spirochaetia</taxon>
        <taxon>Leptospirales</taxon>
        <taxon>Leptospiraceae</taxon>
        <taxon>Leptospira</taxon>
    </lineage>
</organism>
<sequence>MKITSNGIEFQDFPEFKRFVLDYELLGSVALSEPIVDKSGGILLKEKVAIKESLINKLETMDGKFIPSFKLAMSKDLMKMLKTVLAKAVLKRIEDKSNEFIKHLYEKNPEKIASLKGIIQNSFYTKSLALSFFRILLNEKEFFNHLADMGLLSLGAVIQKNYHFKMVNRYSFLAGMCADISTSREYLYRKSLLGQTLTQTTSLSLEITRKFALPDEITSAINGHPITNFEIPNATLIEINVSDLKNHPLNQELLNGTPMEDESTDEEEEATEYSEETAGVVLAALKIARFIMENLKVSVDKEQVSEKLLVMFTYNAEKGTFRKDIADPMINRFTEFDLAIKKIRVIAEIENKCKFPPAAWAYPKPKAAQVLCKDKNYQCPYIVNGWDLKIISAQDPYGYIGTTLGVGTYPKCALEEELQQKVKFD</sequence>
<accession>A0A2P2DWH0</accession>
<proteinExistence type="predicted"/>
<feature type="region of interest" description="Disordered" evidence="1">
    <location>
        <begin position="253"/>
        <end position="273"/>
    </location>
</feature>
<name>A0A2P2DWH0_9LEPT</name>
<evidence type="ECO:0000256" key="1">
    <source>
        <dbReference type="SAM" id="MobiDB-lite"/>
    </source>
</evidence>
<evidence type="ECO:0000313" key="3">
    <source>
        <dbReference type="Proteomes" id="UP000245133"/>
    </source>
</evidence>